<name>A0A7Y0AEB4_9BACT</name>
<evidence type="ECO:0000313" key="3">
    <source>
        <dbReference type="EMBL" id="NML65736.1"/>
    </source>
</evidence>
<keyword evidence="2" id="KW-0732">Signal</keyword>
<sequence>MKTLNHRLLLAAAALFSASYANAQIASSSIGATPGPNNLPSAGGFGYTSPNATFTRNVTTIEQAGTNQYGSVMQSGDQTSIGRQNEATLTQVASSAAGGHNNAFQSQTNDASGGGSANAQNRAANRMEATQSGDYSVVNQTQRGSGNKATALQTAGSYSNLLTQNQLGVNNQAYSEQRGSYSRSTQTQNGQNNQGVVIQTSPSYNNIAEQTQTGDNNRAYAGQGTMNASGIVASSGYNTSMQTQTGSGNFSRNDQFGSDDQSYVRQNGTTNTAAVTQH</sequence>
<feature type="region of interest" description="Disordered" evidence="1">
    <location>
        <begin position="239"/>
        <end position="278"/>
    </location>
</feature>
<feature type="compositionally biased region" description="Polar residues" evidence="1">
    <location>
        <begin position="102"/>
        <end position="146"/>
    </location>
</feature>
<proteinExistence type="predicted"/>
<feature type="region of interest" description="Disordered" evidence="1">
    <location>
        <begin position="92"/>
        <end position="146"/>
    </location>
</feature>
<feature type="region of interest" description="Disordered" evidence="1">
    <location>
        <begin position="174"/>
        <end position="197"/>
    </location>
</feature>
<keyword evidence="4" id="KW-1185">Reference proteome</keyword>
<evidence type="ECO:0000313" key="4">
    <source>
        <dbReference type="Proteomes" id="UP000559626"/>
    </source>
</evidence>
<accession>A0A7Y0AEB4</accession>
<organism evidence="3 4">
    <name type="scientific">Hymenobacter polaris</name>
    <dbReference type="NCBI Taxonomy" id="2682546"/>
    <lineage>
        <taxon>Bacteria</taxon>
        <taxon>Pseudomonadati</taxon>
        <taxon>Bacteroidota</taxon>
        <taxon>Cytophagia</taxon>
        <taxon>Cytophagales</taxon>
        <taxon>Hymenobacteraceae</taxon>
        <taxon>Hymenobacter</taxon>
    </lineage>
</organism>
<evidence type="ECO:0000256" key="1">
    <source>
        <dbReference type="SAM" id="MobiDB-lite"/>
    </source>
</evidence>
<dbReference type="Proteomes" id="UP000559626">
    <property type="component" value="Unassembled WGS sequence"/>
</dbReference>
<evidence type="ECO:0000256" key="2">
    <source>
        <dbReference type="SAM" id="SignalP"/>
    </source>
</evidence>
<dbReference type="EMBL" id="JABBGH010000002">
    <property type="protein sequence ID" value="NML65736.1"/>
    <property type="molecule type" value="Genomic_DNA"/>
</dbReference>
<protein>
    <recommendedName>
        <fullName evidence="5">Curlin-associated protein</fullName>
    </recommendedName>
</protein>
<comment type="caution">
    <text evidence="3">The sequence shown here is derived from an EMBL/GenBank/DDBJ whole genome shotgun (WGS) entry which is preliminary data.</text>
</comment>
<dbReference type="RefSeq" id="WP_169531253.1">
    <property type="nucleotide sequence ID" value="NZ_JABBGH010000002.1"/>
</dbReference>
<reference evidence="3 4" key="1">
    <citation type="submission" date="2020-04" db="EMBL/GenBank/DDBJ databases">
        <title>Hymenobacter polaris sp. nov., isolated from Arctic soil.</title>
        <authorList>
            <person name="Dahal R.H."/>
        </authorList>
    </citation>
    <scope>NUCLEOTIDE SEQUENCE [LARGE SCALE GENOMIC DNA]</scope>
    <source>
        <strain evidence="3 4">RP-2-7</strain>
    </source>
</reference>
<feature type="signal peptide" evidence="2">
    <location>
        <begin position="1"/>
        <end position="23"/>
    </location>
</feature>
<feature type="chain" id="PRO_5030664577" description="Curlin-associated protein" evidence="2">
    <location>
        <begin position="24"/>
        <end position="278"/>
    </location>
</feature>
<evidence type="ECO:0008006" key="5">
    <source>
        <dbReference type="Google" id="ProtNLM"/>
    </source>
</evidence>
<feature type="compositionally biased region" description="Low complexity" evidence="1">
    <location>
        <begin position="185"/>
        <end position="197"/>
    </location>
</feature>
<dbReference type="AlphaFoldDB" id="A0A7Y0AEB4"/>
<gene>
    <name evidence="3" type="ORF">HHL22_11015</name>
</gene>
<feature type="compositionally biased region" description="Polar residues" evidence="1">
    <location>
        <begin position="174"/>
        <end position="184"/>
    </location>
</feature>